<dbReference type="InParanoid" id="I1BU33"/>
<dbReference type="Proteomes" id="UP000009138">
    <property type="component" value="Unassembled WGS sequence"/>
</dbReference>
<dbReference type="EMBL" id="CH476734">
    <property type="protein sequence ID" value="EIE79713.1"/>
    <property type="molecule type" value="Genomic_DNA"/>
</dbReference>
<dbReference type="PANTHER" id="PTHR21331:SF2">
    <property type="entry name" value="BRCA1-ASSOCIATED ATM ACTIVATOR 1"/>
    <property type="match status" value="1"/>
</dbReference>
<proteinExistence type="inferred from homology"/>
<gene>
    <name evidence="4" type="ORF">RO3G_04418</name>
</gene>
<evidence type="ECO:0000256" key="1">
    <source>
        <dbReference type="ARBA" id="ARBA00004496"/>
    </source>
</evidence>
<name>I1BU33_RHIO9</name>
<comment type="subcellular location">
    <subcellularLocation>
        <location evidence="1">Cytoplasm</location>
    </subcellularLocation>
</comment>
<dbReference type="GO" id="GO:0006974">
    <property type="term" value="P:DNA damage response"/>
    <property type="evidence" value="ECO:0007669"/>
    <property type="project" value="InterPro"/>
</dbReference>
<evidence type="ECO:0000256" key="3">
    <source>
        <dbReference type="ARBA" id="ARBA00061308"/>
    </source>
</evidence>
<evidence type="ECO:0000313" key="5">
    <source>
        <dbReference type="Proteomes" id="UP000009138"/>
    </source>
</evidence>
<protein>
    <submittedName>
        <fullName evidence="4">Uncharacterized protein</fullName>
    </submittedName>
</protein>
<comment type="similarity">
    <text evidence="3">Belongs to the BRAT1 family.</text>
</comment>
<dbReference type="GeneID" id="93611389"/>
<dbReference type="OMA" id="FLDTEWD"/>
<reference evidence="4 5" key="1">
    <citation type="journal article" date="2009" name="PLoS Genet.">
        <title>Genomic analysis of the basal lineage fungus Rhizopus oryzae reveals a whole-genome duplication.</title>
        <authorList>
            <person name="Ma L.-J."/>
            <person name="Ibrahim A.S."/>
            <person name="Skory C."/>
            <person name="Grabherr M.G."/>
            <person name="Burger G."/>
            <person name="Butler M."/>
            <person name="Elias M."/>
            <person name="Idnurm A."/>
            <person name="Lang B.F."/>
            <person name="Sone T."/>
            <person name="Abe A."/>
            <person name="Calvo S.E."/>
            <person name="Corrochano L.M."/>
            <person name="Engels R."/>
            <person name="Fu J."/>
            <person name="Hansberg W."/>
            <person name="Kim J.-M."/>
            <person name="Kodira C.D."/>
            <person name="Koehrsen M.J."/>
            <person name="Liu B."/>
            <person name="Miranda-Saavedra D."/>
            <person name="O'Leary S."/>
            <person name="Ortiz-Castellanos L."/>
            <person name="Poulter R."/>
            <person name="Rodriguez-Romero J."/>
            <person name="Ruiz-Herrera J."/>
            <person name="Shen Y.-Q."/>
            <person name="Zeng Q."/>
            <person name="Galagan J."/>
            <person name="Birren B.W."/>
            <person name="Cuomo C.A."/>
            <person name="Wickes B.L."/>
        </authorList>
    </citation>
    <scope>NUCLEOTIDE SEQUENCE [LARGE SCALE GENOMIC DNA]</scope>
    <source>
        <strain evidence="5">RA 99-880 / ATCC MYA-4621 / FGSC 9543 / NRRL 43880</strain>
    </source>
</reference>
<organism evidence="4 5">
    <name type="scientific">Rhizopus delemar (strain RA 99-880 / ATCC MYA-4621 / FGSC 9543 / NRRL 43880)</name>
    <name type="common">Mucormycosis agent</name>
    <name type="synonym">Rhizopus arrhizus var. delemar</name>
    <dbReference type="NCBI Taxonomy" id="246409"/>
    <lineage>
        <taxon>Eukaryota</taxon>
        <taxon>Fungi</taxon>
        <taxon>Fungi incertae sedis</taxon>
        <taxon>Mucoromycota</taxon>
        <taxon>Mucoromycotina</taxon>
        <taxon>Mucoromycetes</taxon>
        <taxon>Mucorales</taxon>
        <taxon>Mucorineae</taxon>
        <taxon>Rhizopodaceae</taxon>
        <taxon>Rhizopus</taxon>
    </lineage>
</organism>
<dbReference type="InterPro" id="IPR016024">
    <property type="entry name" value="ARM-type_fold"/>
</dbReference>
<dbReference type="PANTHER" id="PTHR21331">
    <property type="entry name" value="BRCA1-ASSOCIATED ATM ACTIVATOR 1"/>
    <property type="match status" value="1"/>
</dbReference>
<dbReference type="Gene3D" id="1.25.10.10">
    <property type="entry name" value="Leucine-rich Repeat Variant"/>
    <property type="match status" value="1"/>
</dbReference>
<dbReference type="RefSeq" id="XP_067515109.1">
    <property type="nucleotide sequence ID" value="XM_067659008.1"/>
</dbReference>
<dbReference type="STRING" id="246409.I1BU33"/>
<dbReference type="GO" id="GO:0005634">
    <property type="term" value="C:nucleus"/>
    <property type="evidence" value="ECO:0007669"/>
    <property type="project" value="TreeGrafter"/>
</dbReference>
<dbReference type="InterPro" id="IPR038904">
    <property type="entry name" value="BRAT1"/>
</dbReference>
<dbReference type="AlphaFoldDB" id="I1BU33"/>
<accession>I1BU33</accession>
<dbReference type="VEuPathDB" id="FungiDB:RO3G_04418"/>
<evidence type="ECO:0000313" key="4">
    <source>
        <dbReference type="EMBL" id="EIE79713.1"/>
    </source>
</evidence>
<dbReference type="GO" id="GO:0005737">
    <property type="term" value="C:cytoplasm"/>
    <property type="evidence" value="ECO:0007669"/>
    <property type="project" value="UniProtKB-SubCell"/>
</dbReference>
<dbReference type="eggNOG" id="ENOG502RJDH">
    <property type="taxonomic scope" value="Eukaryota"/>
</dbReference>
<dbReference type="OrthoDB" id="10057956at2759"/>
<keyword evidence="5" id="KW-1185">Reference proteome</keyword>
<dbReference type="SUPFAM" id="SSF48371">
    <property type="entry name" value="ARM repeat"/>
    <property type="match status" value="1"/>
</dbReference>
<keyword evidence="2" id="KW-0963">Cytoplasm</keyword>
<dbReference type="InterPro" id="IPR011989">
    <property type="entry name" value="ARM-like"/>
</dbReference>
<sequence>MSLEGHHPELLRMITGGLRSSEPALRWSCLQACKLFVSCDEGQRWLCDNKEAASLITLALLDQSAYVVSEACRLFLTLLVLKSPLVDILDPAEQIKSILSSSSNPSQVMAALEFCWSMLSFVIPLMCSTNRMICSRVLEILSALFSWDPNPTKTLGLNGQETLSGAYEIMIQMAKEMMLVQSMHQVMTATGLLDTSLELLKRTPCEQDITQTLVPLLDICLGRQTHTEFDVVKLALKSNRDKNNVLQSVLRTFNKLALIQTTVLQDGELGERFLAVFKNQSDYMDHRVLKNGLGLLQTLFSSFKDKSRIIDLLADMMEQDELDAKGISLLLETFDVFLNDLDMETSGLNTWIETFSLKLLDTEWDIRDAAIHFVGRLFREPTEECKITFALKYNLPLKVLDRLNDSEPFIRASAVDVLQNMMKSKRGWDYLQQHEQSRYFLASQLPSLLYDTEAFVRRATLDAICCLVENRSCQGMKMEIENKPHSIK</sequence>
<evidence type="ECO:0000256" key="2">
    <source>
        <dbReference type="ARBA" id="ARBA00022490"/>
    </source>
</evidence>